<sequence>LPLSRLSLSRLSLSRLSLSRLSLSRLSLSRLSLSRLSLSRLSLSRLSLSRLSLSRRSRMDDRGSSDGISTALPRSASAGQPLPVSLSRCASPELWSYWPGVSGFSSELWSYWPGVSGFSSELWSYWPGVSGFSSELWSYWPGVSGFSSELWSYWPGVSGFSSELWSYWPGVSGFSSELWSYWPGPQPPPSPPSASASSISSVSLSLLHLLRQPQPPPSPLIETSQGTMSFEAPCGPGPGERRVRKRHRALQVRFRDICAAQKERRHGPRSRSISSKETQRRWNAVPARRSIPNVTRSTGVQTSPHGDLRYKTFPRERRRGHTFKHTAVVETYREHNNGFLSDAQGAGEDTVGGAVGAAGAPARPPEGGKTAGRTRALLHRTDDSSTEDLLSGANFSDGPLSSDPPKDPISHPCSPRAREEPKYRGCGPRRSRSEGLPKEEGGGGGPSTNRRFANSGPDISQDTGSKGQGGWSSLGPGSPSGCKRQKGWHPNGQQAQTLPHGASCSGRSLDPGRTRHASASSKLQHAEDRSSREEGLALGRSRGPHLGASQPITPLSSAGDKDIKEQLQAMETLINSSQETIKVLLGVIQELEKGEALREGLTYRTGQDTAHCDTCRNSACIIY</sequence>
<feature type="non-terminal residue" evidence="2">
    <location>
        <position position="623"/>
    </location>
</feature>
<dbReference type="GO" id="GO:0060080">
    <property type="term" value="P:inhibitory postsynaptic potential"/>
    <property type="evidence" value="ECO:0007669"/>
    <property type="project" value="TreeGrafter"/>
</dbReference>
<gene>
    <name evidence="2" type="ORF">NHX12_022158</name>
</gene>
<feature type="non-terminal residue" evidence="2">
    <location>
        <position position="1"/>
    </location>
</feature>
<proteinExistence type="predicted"/>
<evidence type="ECO:0000313" key="3">
    <source>
        <dbReference type="Proteomes" id="UP001148018"/>
    </source>
</evidence>
<dbReference type="Proteomes" id="UP001148018">
    <property type="component" value="Unassembled WGS sequence"/>
</dbReference>
<evidence type="ECO:0000313" key="2">
    <source>
        <dbReference type="EMBL" id="KAJ3610064.1"/>
    </source>
</evidence>
<feature type="region of interest" description="Disordered" evidence="1">
    <location>
        <begin position="58"/>
        <end position="82"/>
    </location>
</feature>
<feature type="region of interest" description="Disordered" evidence="1">
    <location>
        <begin position="341"/>
        <end position="558"/>
    </location>
</feature>
<dbReference type="OrthoDB" id="8679980at2759"/>
<comment type="caution">
    <text evidence="2">The sequence shown here is derived from an EMBL/GenBank/DDBJ whole genome shotgun (WGS) entry which is preliminary data.</text>
</comment>
<dbReference type="InterPro" id="IPR029337">
    <property type="entry name" value="INSYN2"/>
</dbReference>
<evidence type="ECO:0000256" key="1">
    <source>
        <dbReference type="SAM" id="MobiDB-lite"/>
    </source>
</evidence>
<keyword evidence="3" id="KW-1185">Reference proteome</keyword>
<organism evidence="2 3">
    <name type="scientific">Muraenolepis orangiensis</name>
    <name type="common">Patagonian moray cod</name>
    <dbReference type="NCBI Taxonomy" id="630683"/>
    <lineage>
        <taxon>Eukaryota</taxon>
        <taxon>Metazoa</taxon>
        <taxon>Chordata</taxon>
        <taxon>Craniata</taxon>
        <taxon>Vertebrata</taxon>
        <taxon>Euteleostomi</taxon>
        <taxon>Actinopterygii</taxon>
        <taxon>Neopterygii</taxon>
        <taxon>Teleostei</taxon>
        <taxon>Neoteleostei</taxon>
        <taxon>Acanthomorphata</taxon>
        <taxon>Zeiogadaria</taxon>
        <taxon>Gadariae</taxon>
        <taxon>Gadiformes</taxon>
        <taxon>Muraenolepidoidei</taxon>
        <taxon>Muraenolepididae</taxon>
        <taxon>Muraenolepis</taxon>
    </lineage>
</organism>
<accession>A0A9Q0EMV5</accession>
<feature type="compositionally biased region" description="Low complexity" evidence="1">
    <location>
        <begin position="345"/>
        <end position="368"/>
    </location>
</feature>
<feature type="compositionally biased region" description="Basic and acidic residues" evidence="1">
    <location>
        <begin position="431"/>
        <end position="441"/>
    </location>
</feature>
<dbReference type="EMBL" id="JANIIK010000038">
    <property type="protein sequence ID" value="KAJ3610064.1"/>
    <property type="molecule type" value="Genomic_DNA"/>
</dbReference>
<feature type="compositionally biased region" description="Polar residues" evidence="1">
    <location>
        <begin position="447"/>
        <end position="465"/>
    </location>
</feature>
<feature type="region of interest" description="Disordered" evidence="1">
    <location>
        <begin position="261"/>
        <end position="284"/>
    </location>
</feature>
<dbReference type="PANTHER" id="PTHR28682">
    <property type="entry name" value="INHIBITORY SYNAPTIC FACTOR 2A-RELATED"/>
    <property type="match status" value="1"/>
</dbReference>
<dbReference type="PANTHER" id="PTHR28682:SF4">
    <property type="entry name" value="INHIBITORY SYNAPTIC FACTOR 2AB"/>
    <property type="match status" value="1"/>
</dbReference>
<feature type="compositionally biased region" description="Basic and acidic residues" evidence="1">
    <location>
        <begin position="524"/>
        <end position="535"/>
    </location>
</feature>
<dbReference type="AlphaFoldDB" id="A0A9Q0EMV5"/>
<protein>
    <submittedName>
        <fullName evidence="2">Uncharacterized protein</fullName>
    </submittedName>
</protein>
<dbReference type="Pfam" id="PF15265">
    <property type="entry name" value="FAM196"/>
    <property type="match status" value="1"/>
</dbReference>
<reference evidence="2" key="1">
    <citation type="submission" date="2022-07" db="EMBL/GenBank/DDBJ databases">
        <title>Chromosome-level genome of Muraenolepis orangiensis.</title>
        <authorList>
            <person name="Kim J."/>
        </authorList>
    </citation>
    <scope>NUCLEOTIDE SEQUENCE</scope>
    <source>
        <strain evidence="2">KU_S4_2022</strain>
        <tissue evidence="2">Muscle</tissue>
    </source>
</reference>
<dbReference type="GO" id="GO:0014069">
    <property type="term" value="C:postsynaptic density"/>
    <property type="evidence" value="ECO:0007669"/>
    <property type="project" value="TreeGrafter"/>
</dbReference>
<name>A0A9Q0EMV5_9TELE</name>